<reference evidence="18" key="1">
    <citation type="submission" date="2016-11" db="UniProtKB">
        <authorList>
            <consortium name="WormBaseParasite"/>
        </authorList>
    </citation>
    <scope>IDENTIFICATION</scope>
</reference>
<evidence type="ECO:0000256" key="8">
    <source>
        <dbReference type="ARBA" id="ARBA00023042"/>
    </source>
</evidence>
<evidence type="ECO:0000256" key="5">
    <source>
        <dbReference type="ARBA" id="ARBA00022664"/>
    </source>
</evidence>
<evidence type="ECO:0000256" key="3">
    <source>
        <dbReference type="ARBA" id="ARBA00009636"/>
    </source>
</evidence>
<dbReference type="PANTHER" id="PTHR12412">
    <property type="entry name" value="CAP BINDING PROTEIN"/>
    <property type="match status" value="1"/>
</dbReference>
<dbReference type="GO" id="GO:0000184">
    <property type="term" value="P:nuclear-transcribed mRNA catabolic process, nonsense-mediated decay"/>
    <property type="evidence" value="ECO:0007669"/>
    <property type="project" value="TreeGrafter"/>
</dbReference>
<proteinExistence type="inferred from homology"/>
<dbReference type="InterPro" id="IPR023123">
    <property type="entry name" value="Tubulin_C"/>
</dbReference>
<protein>
    <recommendedName>
        <fullName evidence="4">Nuclear cap-binding protein subunit 1</fullName>
    </recommendedName>
    <alternativeName>
        <fullName evidence="13">80 kDa nuclear cap-binding protein</fullName>
    </alternativeName>
</protein>
<dbReference type="WBParaSite" id="MhA1_Contig856.frz3.gene1">
    <property type="protein sequence ID" value="MhA1_Contig856.frz3.gene1"/>
    <property type="gene ID" value="MhA1_Contig856.frz3.gene1"/>
</dbReference>
<evidence type="ECO:0000256" key="13">
    <source>
        <dbReference type="ARBA" id="ARBA00030965"/>
    </source>
</evidence>
<feature type="compositionally biased region" description="Polar residues" evidence="14">
    <location>
        <begin position="1105"/>
        <end position="1122"/>
    </location>
</feature>
<dbReference type="FunFam" id="1.25.40.180:FF:000010">
    <property type="entry name" value="Nuclear cap-binding protein subunit 1"/>
    <property type="match status" value="1"/>
</dbReference>
<dbReference type="GO" id="GO:0007017">
    <property type="term" value="P:microtubule-based process"/>
    <property type="evidence" value="ECO:0007669"/>
    <property type="project" value="InterPro"/>
</dbReference>
<dbReference type="Proteomes" id="UP000095281">
    <property type="component" value="Unplaced"/>
</dbReference>
<dbReference type="GO" id="GO:0000339">
    <property type="term" value="F:RNA cap binding"/>
    <property type="evidence" value="ECO:0007669"/>
    <property type="project" value="InterPro"/>
</dbReference>
<dbReference type="PANTHER" id="PTHR12412:SF2">
    <property type="entry name" value="NUCLEAR CAP-BINDING PROTEIN SUBUNIT 1"/>
    <property type="match status" value="1"/>
</dbReference>
<dbReference type="SUPFAM" id="SSF48371">
    <property type="entry name" value="ARM repeat"/>
    <property type="match status" value="3"/>
</dbReference>
<evidence type="ECO:0000259" key="15">
    <source>
        <dbReference type="SMART" id="SM00543"/>
    </source>
</evidence>
<dbReference type="Pfam" id="PF09090">
    <property type="entry name" value="MIF4G_like_2"/>
    <property type="match status" value="1"/>
</dbReference>
<dbReference type="InterPro" id="IPR016024">
    <property type="entry name" value="ARM-type_fold"/>
</dbReference>
<evidence type="ECO:0000313" key="18">
    <source>
        <dbReference type="WBParaSite" id="MhA1_Contig856.frz3.gene1"/>
    </source>
</evidence>
<dbReference type="GO" id="GO:0005525">
    <property type="term" value="F:GTP binding"/>
    <property type="evidence" value="ECO:0007669"/>
    <property type="project" value="UniProtKB-KW"/>
</dbReference>
<feature type="domain" description="MIF4G" evidence="15">
    <location>
        <begin position="51"/>
        <end position="232"/>
    </location>
</feature>
<dbReference type="GO" id="GO:0003729">
    <property type="term" value="F:mRNA binding"/>
    <property type="evidence" value="ECO:0007669"/>
    <property type="project" value="TreeGrafter"/>
</dbReference>
<evidence type="ECO:0000313" key="17">
    <source>
        <dbReference type="Proteomes" id="UP000095281"/>
    </source>
</evidence>
<dbReference type="InterPro" id="IPR015174">
    <property type="entry name" value="MIF4G-like_typ-2"/>
</dbReference>
<keyword evidence="7" id="KW-0547">Nucleotide-binding</keyword>
<feature type="domain" description="Tubulin/FtsZ GTPase" evidence="16">
    <location>
        <begin position="809"/>
        <end position="1024"/>
    </location>
</feature>
<evidence type="ECO:0000256" key="7">
    <source>
        <dbReference type="ARBA" id="ARBA00022741"/>
    </source>
</evidence>
<feature type="region of interest" description="Disordered" evidence="14">
    <location>
        <begin position="1"/>
        <end position="40"/>
    </location>
</feature>
<dbReference type="InterPro" id="IPR008280">
    <property type="entry name" value="Tub_FtsZ_C"/>
</dbReference>
<keyword evidence="5" id="KW-0507">mRNA processing</keyword>
<evidence type="ECO:0000256" key="11">
    <source>
        <dbReference type="ARBA" id="ARBA00023187"/>
    </source>
</evidence>
<dbReference type="InterPro" id="IPR036525">
    <property type="entry name" value="Tubulin/FtsZ_GTPase_sf"/>
</dbReference>
<keyword evidence="10" id="KW-0943">RNA-mediated gene silencing</keyword>
<dbReference type="SMART" id="SM00864">
    <property type="entry name" value="Tubulin"/>
    <property type="match status" value="1"/>
</dbReference>
<feature type="compositionally biased region" description="Polar residues" evidence="14">
    <location>
        <begin position="1"/>
        <end position="10"/>
    </location>
</feature>
<dbReference type="GO" id="GO:0008380">
    <property type="term" value="P:RNA splicing"/>
    <property type="evidence" value="ECO:0007669"/>
    <property type="project" value="UniProtKB-KW"/>
</dbReference>
<comment type="subcellular location">
    <subcellularLocation>
        <location evidence="1">Nucleus</location>
    </subcellularLocation>
</comment>
<feature type="region of interest" description="Disordered" evidence="14">
    <location>
        <begin position="663"/>
        <end position="702"/>
    </location>
</feature>
<dbReference type="GO" id="GO:0006406">
    <property type="term" value="P:mRNA export from nucleus"/>
    <property type="evidence" value="ECO:0007669"/>
    <property type="project" value="InterPro"/>
</dbReference>
<evidence type="ECO:0000256" key="9">
    <source>
        <dbReference type="ARBA" id="ARBA00023134"/>
    </source>
</evidence>
<accession>A0A1I8BZT3</accession>
<evidence type="ECO:0000256" key="4">
    <source>
        <dbReference type="ARBA" id="ARBA00019879"/>
    </source>
</evidence>
<evidence type="ECO:0000256" key="1">
    <source>
        <dbReference type="ARBA" id="ARBA00004123"/>
    </source>
</evidence>
<comment type="similarity">
    <text evidence="2">Belongs to the NCBP1 family.</text>
</comment>
<evidence type="ECO:0000256" key="6">
    <source>
        <dbReference type="ARBA" id="ARBA00022701"/>
    </source>
</evidence>
<evidence type="ECO:0000259" key="16">
    <source>
        <dbReference type="SMART" id="SM00864"/>
    </source>
</evidence>
<evidence type="ECO:0000256" key="2">
    <source>
        <dbReference type="ARBA" id="ARBA00007413"/>
    </source>
</evidence>
<keyword evidence="17" id="KW-1185">Reference proteome</keyword>
<dbReference type="InterPro" id="IPR027159">
    <property type="entry name" value="CBP80"/>
</dbReference>
<organism evidence="17 18">
    <name type="scientific">Meloidogyne hapla</name>
    <name type="common">Root-knot nematode worm</name>
    <dbReference type="NCBI Taxonomy" id="6305"/>
    <lineage>
        <taxon>Eukaryota</taxon>
        <taxon>Metazoa</taxon>
        <taxon>Ecdysozoa</taxon>
        <taxon>Nematoda</taxon>
        <taxon>Chromadorea</taxon>
        <taxon>Rhabditida</taxon>
        <taxon>Tylenchina</taxon>
        <taxon>Tylenchomorpha</taxon>
        <taxon>Tylenchoidea</taxon>
        <taxon>Meloidogynidae</taxon>
        <taxon>Meloidogyninae</taxon>
        <taxon>Meloidogyne</taxon>
    </lineage>
</organism>
<dbReference type="InterPro" id="IPR015172">
    <property type="entry name" value="MIF4G-like_typ-1"/>
</dbReference>
<dbReference type="InterPro" id="IPR000217">
    <property type="entry name" value="Tubulin"/>
</dbReference>
<dbReference type="Pfam" id="PF02854">
    <property type="entry name" value="MIF4G"/>
    <property type="match status" value="1"/>
</dbReference>
<evidence type="ECO:0000256" key="14">
    <source>
        <dbReference type="SAM" id="MobiDB-lite"/>
    </source>
</evidence>
<dbReference type="SUPFAM" id="SSF52490">
    <property type="entry name" value="Tubulin nucleotide-binding domain-like"/>
    <property type="match status" value="1"/>
</dbReference>
<dbReference type="PRINTS" id="PR01161">
    <property type="entry name" value="TUBULIN"/>
</dbReference>
<dbReference type="SMART" id="SM00543">
    <property type="entry name" value="MIF4G"/>
    <property type="match status" value="1"/>
</dbReference>
<comment type="similarity">
    <text evidence="3">Belongs to the tubulin family.</text>
</comment>
<dbReference type="SUPFAM" id="SSF55307">
    <property type="entry name" value="Tubulin C-terminal domain-like"/>
    <property type="match status" value="1"/>
</dbReference>
<keyword evidence="8" id="KW-0506">mRNA capping</keyword>
<dbReference type="GO" id="GO:0005634">
    <property type="term" value="C:nucleus"/>
    <property type="evidence" value="ECO:0007669"/>
    <property type="project" value="UniProtKB-SubCell"/>
</dbReference>
<keyword evidence="9" id="KW-0342">GTP-binding</keyword>
<dbReference type="GO" id="GO:0006370">
    <property type="term" value="P:7-methylguanosine mRNA capping"/>
    <property type="evidence" value="ECO:0007669"/>
    <property type="project" value="UniProtKB-KW"/>
</dbReference>
<keyword evidence="6" id="KW-0493">Microtubule</keyword>
<dbReference type="Gene3D" id="3.40.50.1440">
    <property type="entry name" value="Tubulin/FtsZ, GTPase domain"/>
    <property type="match status" value="1"/>
</dbReference>
<dbReference type="Gene3D" id="1.10.287.600">
    <property type="entry name" value="Helix hairpin bin"/>
    <property type="match status" value="1"/>
</dbReference>
<name>A0A1I8BZT3_MELHA</name>
<feature type="region of interest" description="Disordered" evidence="14">
    <location>
        <begin position="1103"/>
        <end position="1126"/>
    </location>
</feature>
<evidence type="ECO:0000256" key="12">
    <source>
        <dbReference type="ARBA" id="ARBA00023242"/>
    </source>
</evidence>
<keyword evidence="12" id="KW-0539">Nucleus</keyword>
<dbReference type="Gene3D" id="1.25.40.180">
    <property type="match status" value="3"/>
</dbReference>
<dbReference type="GO" id="GO:0031047">
    <property type="term" value="P:regulatory ncRNA-mediated gene silencing"/>
    <property type="evidence" value="ECO:0007669"/>
    <property type="project" value="UniProtKB-KW"/>
</dbReference>
<dbReference type="InterPro" id="IPR003008">
    <property type="entry name" value="Tubulin_FtsZ_GTPase"/>
</dbReference>
<feature type="compositionally biased region" description="Basic and acidic residues" evidence="14">
    <location>
        <begin position="663"/>
        <end position="683"/>
    </location>
</feature>
<dbReference type="GO" id="GO:0005846">
    <property type="term" value="C:nuclear cap binding complex"/>
    <property type="evidence" value="ECO:0007669"/>
    <property type="project" value="InterPro"/>
</dbReference>
<evidence type="ECO:0000256" key="10">
    <source>
        <dbReference type="ARBA" id="ARBA00023158"/>
    </source>
</evidence>
<dbReference type="Pfam" id="PF09088">
    <property type="entry name" value="MIF4G_like"/>
    <property type="match status" value="1"/>
</dbReference>
<sequence>MDVDSVNSNLPVGGQFSVSSKRRNEDEEMETFDDSKKRRLPAGGDIGPRLVNMIKRLDKDLNGGTVECALGDLALVLESNLDPYEGQIIQILYECAAYLPEKITVFSTLVGLLNARSEEFGKSVAFLCDLGNPHVLTLGSIFDFLEDFIDNAGEESIKSDFFVYSVLHSLPWIGTALNEDSPERFDSLLKRIDLYIGKRKKVHTPMLQVWMDQSSSQTDYLDSLWLQIQNLRAANWLEKHILRIYVFFNNALKDATQHELPCMDNSIITAGKNYPLPRVVFRLFSVSQLPEDEPPLPADDSIERFLVEEDLNWIIDNNYTDRKSCSDALLVYYRKDVIPLNYMITEVIFSQLFRLPKSPHSEIFYGSLLIELCRSQSNSMPQVLAMAAELLFQRVDTMQIICIDRFVDWFSFHLSNFEYRWSWSDWAECVEFDSLHPKRIFVREVIDRCLRLSYHKKLVELLPNEFGPVIPDEPLISYVLDDEGHPAFSKAEQFKGLITKRAKDDEILALLTENNVNEDEQIEEKKIYAEDSFAVFFAVLLKLASKTLTHSFAAMTRYHTTLTTLTNNNEAMQSIILRTLYDSWSLNKQMMTVLVDKMIKMNILEPAIVQAWVFSEEMKIEFKRTWVWDVLTAAVIHLDRRRNKLLRDLNYSCGYLKRLEARNSEREQQKRNGNLEEGEHNEREEGETAMEENANGMDNERPRKISTEYNLRSDAMDSNDVNDEQLKQRREEGVDLLDLDELIFQAKDKIDLIKTDLEQADEVLRSVFLNICHKFTLILTEHLLNCETDRTEVETNFYNYVSGRFKYIFLKANCGAKWVPRAVLVDLEPRVLGEICNCELNQYSDLFDVDNVYQGPTGGGAGNNWAKGFNQGADVVESIMQIIESEAEKADNLEAFAICHSILGGTGSGLGSRLLQELRDRYAKNLIQTYSTVQLLTCNVQVAPYNIVLSLDPIMEHADMCLLFDNDAFERHCKSVNPMHRLRRDGTNENLATIAAPEKKNYAQINSMMSQVMAGLTAPMRFYQPTFSRLMHISEMINPFPPMIFSQPALVPYVPVREDTQRPQLVKFPEPKSILNHLLDPRQLISSSQQLLKEQRTAVLKRSASVHTDVTHPTASTPSENRPATEEDDLHNLLAGLIILQSNTDPFMSFAGPASAGGMGIGSLYDHVKMRNMTQKNVYRSPGWMPGTLNMTTCRLSPYMNHSQNPVTGLLLANHTSVAVCLRSIATDFQKMWHKKANVHKFEEAMEQGGDKAFGKSCLEEKMEESKERLNELLSLYRTSRSADFIDYDFPEQQLLLDENSSEYATYGTPK</sequence>
<keyword evidence="11" id="KW-0508">mRNA splicing</keyword>
<dbReference type="InterPro" id="IPR003890">
    <property type="entry name" value="MIF4G-like_typ-3"/>
</dbReference>
<dbReference type="GO" id="GO:0005874">
    <property type="term" value="C:microtubule"/>
    <property type="evidence" value="ECO:0007669"/>
    <property type="project" value="UniProtKB-KW"/>
</dbReference>